<dbReference type="Pfam" id="PF04437">
    <property type="entry name" value="RINT1_TIP1"/>
    <property type="match status" value="1"/>
</dbReference>
<dbReference type="GO" id="GO:0006890">
    <property type="term" value="P:retrograde vesicle-mediated transport, Golgi to endoplasmic reticulum"/>
    <property type="evidence" value="ECO:0007669"/>
    <property type="project" value="InterPro"/>
</dbReference>
<dbReference type="InterPro" id="IPR042044">
    <property type="entry name" value="EXOC6PINT-1/Sec15/Tip20_C_dom2"/>
</dbReference>
<evidence type="ECO:0000313" key="2">
    <source>
        <dbReference type="Proteomes" id="UP000230066"/>
    </source>
</evidence>
<dbReference type="PANTHER" id="PTHR13520:SF0">
    <property type="entry name" value="RAD50-INTERACTING PROTEIN 1"/>
    <property type="match status" value="1"/>
</dbReference>
<proteinExistence type="predicted"/>
<dbReference type="EMBL" id="JXXN02002979">
    <property type="protein sequence ID" value="THD22124.1"/>
    <property type="molecule type" value="Genomic_DNA"/>
</dbReference>
<reference evidence="1" key="1">
    <citation type="submission" date="2019-03" db="EMBL/GenBank/DDBJ databases">
        <title>Improved annotation for the trematode Fasciola hepatica.</title>
        <authorList>
            <person name="Choi Y.-J."/>
            <person name="Martin J."/>
            <person name="Mitreva M."/>
        </authorList>
    </citation>
    <scope>NUCLEOTIDE SEQUENCE [LARGE SCALE GENOMIC DNA]</scope>
</reference>
<comment type="caution">
    <text evidence="1">The sequence shown here is derived from an EMBL/GenBank/DDBJ whole genome shotgun (WGS) entry which is preliminary data.</text>
</comment>
<dbReference type="PANTHER" id="PTHR13520">
    <property type="entry name" value="RAD50-INTERACTING PROTEIN 1 RINT-1"/>
    <property type="match status" value="1"/>
</dbReference>
<dbReference type="PROSITE" id="PS51386">
    <property type="entry name" value="RINT1_TIP20"/>
    <property type="match status" value="1"/>
</dbReference>
<protein>
    <submittedName>
        <fullName evidence="1">RAD50-interacting protein 1</fullName>
    </submittedName>
</protein>
<dbReference type="GO" id="GO:0060628">
    <property type="term" value="P:regulation of ER to Golgi vesicle-mediated transport"/>
    <property type="evidence" value="ECO:0007669"/>
    <property type="project" value="TreeGrafter"/>
</dbReference>
<accession>A0A4E0R7N6</accession>
<gene>
    <name evidence="1" type="ORF">D915_006550</name>
</gene>
<dbReference type="InterPro" id="IPR007528">
    <property type="entry name" value="RINT1_Tip20"/>
</dbReference>
<name>A0A4E0R7N6_FASHE</name>
<evidence type="ECO:0000313" key="1">
    <source>
        <dbReference type="EMBL" id="THD22124.1"/>
    </source>
</evidence>
<keyword evidence="2" id="KW-1185">Reference proteome</keyword>
<dbReference type="Gene3D" id="1.20.58.670">
    <property type="entry name" value="Dsl1p vesicle tethering complex, Tip20p subunit, domain D"/>
    <property type="match status" value="1"/>
</dbReference>
<dbReference type="AlphaFoldDB" id="A0A4E0R7N6"/>
<sequence>MRYTPTNSLTLDMNAAHRLSQQINQLMKQPGRIDRKLRAAIDQYEKQIHQLKSIALLEKNCGLEEVYRDTVDLIDRTSQFISSVDLVEERFNELSSSVRDIYQHVKPCIDECDRAQTELHMSQLKDYIGLYESKVDAACLLGDDELLVTSIRDYIYFVHREVQADPECLPVLLQEASSLENCLNKLKSLTSKFESLLEDISFPIVPLGYLEKGDSQTWEDEQLQEFTNAFKRLASIEISYPFNAHLHHGIVLQLNILLRNPLSTVISLPMQIVLSSLERRFRYHFWGSIKTNRPDKPEWYMTQVLKWIRENDHILTIIDRDFVSEGGLNRTLRVEFMRGLVQLLLDKLEFDLILRNVNNPRYVLDFRLRSSSDLTAPIVSPLDLPVTNRRPSGELIDNVEYFGHLIDIILQTGARLAQLAYPSDQPNPTDILSLSEVFSRWLFLEKKLASGRLDDLMSTPNAWTTISEENPRPQCAEDFIALLQAVGLRGRQLKDRLFRIRFLRVQLSLIQMFYDRLLAVHAGSQSEFVLKDINSHQKDQSTDKSNRVTDGLSRLFGALGAMGSKATIPLKVTSGLSSAHRFTEPQSIRSGRSVAVLNALVHIRDTLLLLGNDDYYITFWEDSTSRALLQVPDPWMVDMGLETDRSQTTTTFDTGVGVGETRSVHHLTRVFEGRQLGLHGGVFNTLTQVYQSQIDRMTEETVSVVMNEIECRSGPYIHAVDTWLQPSPVSGITGGVNVDTSAMHWSTAASEMLMSLRDWLFRLSQTVHPKVFARMWQLISCKLDSFLYKNLILTNRFTPSGAAQLRFDLTHCVFPMFALYTDRPESLFPQTRDSCILLNLLRGSAELLRDSLRSSISGETIREHNPLTPLLELGVYSLTPEEAEVVLSRRTIPD</sequence>
<organism evidence="1 2">
    <name type="scientific">Fasciola hepatica</name>
    <name type="common">Liver fluke</name>
    <dbReference type="NCBI Taxonomy" id="6192"/>
    <lineage>
        <taxon>Eukaryota</taxon>
        <taxon>Metazoa</taxon>
        <taxon>Spiralia</taxon>
        <taxon>Lophotrochozoa</taxon>
        <taxon>Platyhelminthes</taxon>
        <taxon>Trematoda</taxon>
        <taxon>Digenea</taxon>
        <taxon>Plagiorchiida</taxon>
        <taxon>Echinostomata</taxon>
        <taxon>Echinostomatoidea</taxon>
        <taxon>Fasciolidae</taxon>
        <taxon>Fasciola</taxon>
    </lineage>
</organism>
<dbReference type="GO" id="GO:0006888">
    <property type="term" value="P:endoplasmic reticulum to Golgi vesicle-mediated transport"/>
    <property type="evidence" value="ECO:0007669"/>
    <property type="project" value="InterPro"/>
</dbReference>
<dbReference type="Proteomes" id="UP000230066">
    <property type="component" value="Unassembled WGS sequence"/>
</dbReference>
<dbReference type="GO" id="GO:0070939">
    <property type="term" value="C:Dsl1/NZR complex"/>
    <property type="evidence" value="ECO:0007669"/>
    <property type="project" value="InterPro"/>
</dbReference>